<evidence type="ECO:0000313" key="2">
    <source>
        <dbReference type="EMBL" id="EXJ16208.1"/>
    </source>
</evidence>
<dbReference type="Proteomes" id="UP000019460">
    <property type="component" value="Unassembled WGS sequence"/>
</dbReference>
<feature type="region of interest" description="Disordered" evidence="1">
    <location>
        <begin position="1"/>
        <end position="37"/>
    </location>
</feature>
<sequence>MVPDSPDWALRSMAACPDGDPRRVEPVLGGRPGSLDA</sequence>
<proteinExistence type="predicted"/>
<reference evidence="2 3" key="1">
    <citation type="submission" date="2012-11" db="EMBL/GenBank/DDBJ databases">
        <title>Genome assembly of Thiorhodococcus sp. AK35.</title>
        <authorList>
            <person name="Nupur N."/>
            <person name="Khatri I."/>
            <person name="Subramanian S."/>
            <person name="Pinnaka A."/>
        </authorList>
    </citation>
    <scope>NUCLEOTIDE SEQUENCE [LARGE SCALE GENOMIC DNA]</scope>
    <source>
        <strain evidence="2 3">AK35</strain>
    </source>
</reference>
<gene>
    <name evidence="2" type="ORF">D779_0513</name>
</gene>
<dbReference type="EMBL" id="AONC01000014">
    <property type="protein sequence ID" value="EXJ16208.1"/>
    <property type="molecule type" value="Genomic_DNA"/>
</dbReference>
<keyword evidence="3" id="KW-1185">Reference proteome</keyword>
<organism evidence="2 3">
    <name type="scientific">Imhoffiella purpurea</name>
    <dbReference type="NCBI Taxonomy" id="1249627"/>
    <lineage>
        <taxon>Bacteria</taxon>
        <taxon>Pseudomonadati</taxon>
        <taxon>Pseudomonadota</taxon>
        <taxon>Gammaproteobacteria</taxon>
        <taxon>Chromatiales</taxon>
        <taxon>Chromatiaceae</taxon>
        <taxon>Imhoffiella</taxon>
    </lineage>
</organism>
<dbReference type="AlphaFoldDB" id="W9V9C7"/>
<accession>W9V9C7</accession>
<evidence type="ECO:0000313" key="3">
    <source>
        <dbReference type="Proteomes" id="UP000019460"/>
    </source>
</evidence>
<protein>
    <submittedName>
        <fullName evidence="2">Uncharacterized protein</fullName>
    </submittedName>
</protein>
<evidence type="ECO:0000256" key="1">
    <source>
        <dbReference type="SAM" id="MobiDB-lite"/>
    </source>
</evidence>
<comment type="caution">
    <text evidence="2">The sequence shown here is derived from an EMBL/GenBank/DDBJ whole genome shotgun (WGS) entry which is preliminary data.</text>
</comment>
<name>W9V9C7_9GAMM</name>